<feature type="compositionally biased region" description="Acidic residues" evidence="3">
    <location>
        <begin position="1272"/>
        <end position="1282"/>
    </location>
</feature>
<dbReference type="GO" id="GO:0035014">
    <property type="term" value="F:phosphatidylinositol 3-kinase regulator activity"/>
    <property type="evidence" value="ECO:0007669"/>
    <property type="project" value="TreeGrafter"/>
</dbReference>
<accession>A0A9Q0XBH1</accession>
<evidence type="ECO:0000313" key="6">
    <source>
        <dbReference type="EMBL" id="KAJ7308862.1"/>
    </source>
</evidence>
<dbReference type="CDD" id="cd06071">
    <property type="entry name" value="Beach"/>
    <property type="match status" value="1"/>
</dbReference>
<evidence type="ECO:0000256" key="3">
    <source>
        <dbReference type="SAM" id="MobiDB-lite"/>
    </source>
</evidence>
<feature type="compositionally biased region" description="Acidic residues" evidence="3">
    <location>
        <begin position="1299"/>
        <end position="1312"/>
    </location>
</feature>
<organism evidence="6 7">
    <name type="scientific">Phrynocephalus forsythii</name>
    <dbReference type="NCBI Taxonomy" id="171643"/>
    <lineage>
        <taxon>Eukaryota</taxon>
        <taxon>Metazoa</taxon>
        <taxon>Chordata</taxon>
        <taxon>Craniata</taxon>
        <taxon>Vertebrata</taxon>
        <taxon>Euteleostomi</taxon>
        <taxon>Lepidosauria</taxon>
        <taxon>Squamata</taxon>
        <taxon>Bifurcata</taxon>
        <taxon>Unidentata</taxon>
        <taxon>Episquamata</taxon>
        <taxon>Toxicofera</taxon>
        <taxon>Iguania</taxon>
        <taxon>Acrodonta</taxon>
        <taxon>Agamidae</taxon>
        <taxon>Agaminae</taxon>
        <taxon>Phrynocephalus</taxon>
    </lineage>
</organism>
<dbReference type="SUPFAM" id="SSF81837">
    <property type="entry name" value="BEACH domain"/>
    <property type="match status" value="1"/>
</dbReference>
<feature type="signal peptide" evidence="4">
    <location>
        <begin position="1"/>
        <end position="29"/>
    </location>
</feature>
<dbReference type="PROSITE" id="PS50197">
    <property type="entry name" value="BEACH"/>
    <property type="match status" value="1"/>
</dbReference>
<feature type="compositionally biased region" description="Basic and acidic residues" evidence="3">
    <location>
        <begin position="1283"/>
        <end position="1298"/>
    </location>
</feature>
<dbReference type="EMBL" id="JAPFRF010000017">
    <property type="protein sequence ID" value="KAJ7308862.1"/>
    <property type="molecule type" value="Genomic_DNA"/>
</dbReference>
<feature type="region of interest" description="Disordered" evidence="3">
    <location>
        <begin position="67"/>
        <end position="89"/>
    </location>
</feature>
<dbReference type="Gene3D" id="1.10.1540.10">
    <property type="entry name" value="BEACH domain"/>
    <property type="match status" value="1"/>
</dbReference>
<evidence type="ECO:0000256" key="1">
    <source>
        <dbReference type="ARBA" id="ARBA00022574"/>
    </source>
</evidence>
<keyword evidence="1" id="KW-0853">WD repeat</keyword>
<dbReference type="InterPro" id="IPR052651">
    <property type="entry name" value="WDR81"/>
</dbReference>
<keyword evidence="7" id="KW-1185">Reference proteome</keyword>
<dbReference type="GO" id="GO:0005739">
    <property type="term" value="C:mitochondrion"/>
    <property type="evidence" value="ECO:0007669"/>
    <property type="project" value="TreeGrafter"/>
</dbReference>
<feature type="chain" id="PRO_5040374101" description="BEACH domain-containing protein" evidence="4">
    <location>
        <begin position="30"/>
        <end position="1347"/>
    </location>
</feature>
<evidence type="ECO:0000256" key="2">
    <source>
        <dbReference type="ARBA" id="ARBA00022737"/>
    </source>
</evidence>
<keyword evidence="2" id="KW-0677">Repeat</keyword>
<comment type="caution">
    <text evidence="6">The sequence shown here is derived from an EMBL/GenBank/DDBJ whole genome shotgun (WGS) entry which is preliminary data.</text>
</comment>
<dbReference type="OrthoDB" id="29306at2759"/>
<reference evidence="6" key="1">
    <citation type="journal article" date="2023" name="DNA Res.">
        <title>Chromosome-level genome assembly of Phrynocephalus forsythii using third-generation DNA sequencing and Hi-C analysis.</title>
        <authorList>
            <person name="Qi Y."/>
            <person name="Zhao W."/>
            <person name="Zhao Y."/>
            <person name="Niu C."/>
            <person name="Cao S."/>
            <person name="Zhang Y."/>
        </authorList>
    </citation>
    <scope>NUCLEOTIDE SEQUENCE</scope>
    <source>
        <tissue evidence="6">Muscle</tissue>
    </source>
</reference>
<proteinExistence type="predicted"/>
<dbReference type="Proteomes" id="UP001142489">
    <property type="component" value="Unassembled WGS sequence"/>
</dbReference>
<evidence type="ECO:0000259" key="5">
    <source>
        <dbReference type="PROSITE" id="PS50197"/>
    </source>
</evidence>
<dbReference type="InterPro" id="IPR000409">
    <property type="entry name" value="BEACH_dom"/>
</dbReference>
<dbReference type="GO" id="GO:0035973">
    <property type="term" value="P:aggrephagy"/>
    <property type="evidence" value="ECO:0007669"/>
    <property type="project" value="TreeGrafter"/>
</dbReference>
<protein>
    <recommendedName>
        <fullName evidence="5">BEACH domain-containing protein</fullName>
    </recommendedName>
</protein>
<dbReference type="FunFam" id="1.10.1540.10:FF:000003">
    <property type="entry name" value="WD repeat-containing protein 81 isoform X1"/>
    <property type="match status" value="1"/>
</dbReference>
<feature type="region of interest" description="Disordered" evidence="3">
    <location>
        <begin position="810"/>
        <end position="829"/>
    </location>
</feature>
<feature type="region of interest" description="Disordered" evidence="3">
    <location>
        <begin position="769"/>
        <end position="792"/>
    </location>
</feature>
<dbReference type="SUPFAM" id="SSF48371">
    <property type="entry name" value="ARM repeat"/>
    <property type="match status" value="1"/>
</dbReference>
<feature type="domain" description="BEACH" evidence="5">
    <location>
        <begin position="484"/>
        <end position="763"/>
    </location>
</feature>
<dbReference type="InterPro" id="IPR016024">
    <property type="entry name" value="ARM-type_fold"/>
</dbReference>
<feature type="region of interest" description="Disordered" evidence="3">
    <location>
        <begin position="1228"/>
        <end position="1347"/>
    </location>
</feature>
<keyword evidence="4" id="KW-0732">Signal</keyword>
<feature type="compositionally biased region" description="Basic and acidic residues" evidence="3">
    <location>
        <begin position="1313"/>
        <end position="1325"/>
    </location>
</feature>
<sequence length="1347" mass="146372">MAVVGDVQARLVVSLLLLLLVIQPESVSGATRHGVVVVPTCSALILLQALRKRGNAERTHPLVSCLRAPPPPGLAEDPSPAEGAWQPSDGPLQKLAEGATCRPRLDPAAREEGRIARDRRVRQAGGARREAVPALGSTAALQTEGREWSAALASTSMDPLLEQMEQDLGIGRGQLAVAATGGSRHAIALVPAKWLATLKERGALPGPCPSPEGLSEVEVRACLQPSVQKLPAGWIRVEVLGLRKDRLRYPLATGLGMPGEAKGGRETLHGFMRKVASQNYQNLWRRAHHVYVRPYCHVPPLPAGLALEGLRGALQKLYGGPFVPAGRGAPCNSPAKEGASAVPTATPSLPCCPSLLQAEALLESPAMLYVVFPYTQYCLHDIVTFSPAKLTNSHAKLLFILFQVLQAMRACHQAGVACGAFSLHEVGVDEKLCAQLRVRLQDYEQEAREESAAKGPEATGNASPDPEMAAEEEGVAGGGARRRESLPPSGELGELVLDWVNGRLSNFDYLLHLNRLAGRRVGDPNYHPVLPWVTDFTARNGRFRDLRKSKFRLNKGDKQLDFTYEMTKQAFVAGGGPLAGGEQLHVPHHISDVLSDITYYVYTARRTPKAVLCAHVRSQWEPNEYPANMERLQLWTPDECIPEFYSDPAIFKSIHPDMPDLEVPAWSGSCEEFVAAHRALLESWEVSQDLHHWIDLTFGYKLAGKEALREKNVCLHLVDNHTHLARYGVVQLFDQPHPRRLAGAPLLPAEAPIITRPLIPAVRETRAREDPNGQLANGGPVAEAGPGDGGWADVEEEVEQGADALEVLPSPGSRALAEPPSPSAQLPLPSLLATEGRPLGRKAKPSPAGAALPEGREAKIVLPEGGHWVQVLEDLEKLDTFLLKTLQGPAGRPPLPPHEAPSALADYFQRDMQALGVLVAEIVFAPKLRASLSPGATLRERFQLARRLCCSHSKEVPPPLQHLLEALLQLRVPEGHLLPPTAGGRAALFGYEPVWQGLPPPCPSQLLSPFSAVLPFPGYFPSLHRFIVTYLSRKAEDEGAGRELVFQLWQQLEGVLSDITPEGLEILLPFILALMSEERTAVHAAWYLFEPIAKALGPRNTNKYLLKLLVAAYENPRALHGRFYLYTDCFVAQLMVRLGLQLFLSNLLPHILQVLVGLEGPAQEEGGGGRGGSSPGSCAFRDEMEGEPDRGSVGLGLLGYMSGVSLHDQAYLPDGEDFQNNLYVAEAPQEPPEEESLSLGHLSDKSSASEVSLGEEQKEKASLSSQGLKQSEEEEEEEEEGKEEEKGGREDEEERGREEEEEEEEEAVPDGTEDPRDPTLAREEPMPSQEASLAEGGGGGGGRRRRP</sequence>
<dbReference type="SMART" id="SM01026">
    <property type="entry name" value="Beach"/>
    <property type="match status" value="1"/>
</dbReference>
<gene>
    <name evidence="6" type="ORF">JRQ81_008136</name>
</gene>
<evidence type="ECO:0000313" key="7">
    <source>
        <dbReference type="Proteomes" id="UP001142489"/>
    </source>
</evidence>
<dbReference type="Pfam" id="PF02138">
    <property type="entry name" value="Beach"/>
    <property type="match status" value="1"/>
</dbReference>
<feature type="compositionally biased region" description="Low complexity" evidence="3">
    <location>
        <begin position="815"/>
        <end position="829"/>
    </location>
</feature>
<feature type="region of interest" description="Disordered" evidence="3">
    <location>
        <begin position="1163"/>
        <end position="1188"/>
    </location>
</feature>
<feature type="compositionally biased region" description="Gly residues" evidence="3">
    <location>
        <begin position="1165"/>
        <end position="1174"/>
    </location>
</feature>
<dbReference type="PANTHER" id="PTHR44662:SF1">
    <property type="entry name" value="WD REPEAT-CONTAINING PROTEIN 81"/>
    <property type="match status" value="1"/>
</dbReference>
<feature type="region of interest" description="Disordered" evidence="3">
    <location>
        <begin position="447"/>
        <end position="487"/>
    </location>
</feature>
<name>A0A9Q0XBH1_9SAUR</name>
<evidence type="ECO:0000256" key="4">
    <source>
        <dbReference type="SAM" id="SignalP"/>
    </source>
</evidence>
<dbReference type="PANTHER" id="PTHR44662">
    <property type="entry name" value="WD REPEAT-CONTAINING PROTEIN 81"/>
    <property type="match status" value="1"/>
</dbReference>
<dbReference type="InterPro" id="IPR036372">
    <property type="entry name" value="BEACH_dom_sf"/>
</dbReference>